<dbReference type="OrthoDB" id="9778208at2"/>
<keyword evidence="6 9" id="KW-0489">Methyltransferase</keyword>
<keyword evidence="5 9" id="KW-0963">Cytoplasm</keyword>
<dbReference type="Gene3D" id="3.40.50.150">
    <property type="entry name" value="Vaccinia Virus protein VP39"/>
    <property type="match status" value="1"/>
</dbReference>
<dbReference type="InterPro" id="IPR022474">
    <property type="entry name" value="Thiopur_S-MeTfrase_Se/Te_detox"/>
</dbReference>
<evidence type="ECO:0000256" key="2">
    <source>
        <dbReference type="ARBA" id="ARBA00004496"/>
    </source>
</evidence>
<dbReference type="InterPro" id="IPR025835">
    <property type="entry name" value="Thiopurine_S-MeTrfase"/>
</dbReference>
<feature type="binding site" evidence="9">
    <location>
        <position position="66"/>
    </location>
    <ligand>
        <name>S-adenosyl-L-methionine</name>
        <dbReference type="ChEBI" id="CHEBI:59789"/>
    </ligand>
</feature>
<comment type="similarity">
    <text evidence="3 9">Belongs to the class I-like SAM-binding methyltransferase superfamily. TPMT family.</text>
</comment>
<dbReference type="SUPFAM" id="SSF53335">
    <property type="entry name" value="S-adenosyl-L-methionine-dependent methyltransferases"/>
    <property type="match status" value="1"/>
</dbReference>
<protein>
    <recommendedName>
        <fullName evidence="4 9">Thiopurine S-methyltransferase</fullName>
        <ecNumber evidence="4 9">2.1.1.67</ecNumber>
    </recommendedName>
    <alternativeName>
        <fullName evidence="9">Thiopurine methyltransferase</fullName>
    </alternativeName>
</protein>
<evidence type="ECO:0000256" key="8">
    <source>
        <dbReference type="ARBA" id="ARBA00022691"/>
    </source>
</evidence>
<feature type="binding site" evidence="9">
    <location>
        <position position="10"/>
    </location>
    <ligand>
        <name>S-adenosyl-L-methionine</name>
        <dbReference type="ChEBI" id="CHEBI:59789"/>
    </ligand>
</feature>
<dbReference type="PANTHER" id="PTHR10259:SF11">
    <property type="entry name" value="THIOPURINE S-METHYLTRANSFERASE"/>
    <property type="match status" value="1"/>
</dbReference>
<dbReference type="Proteomes" id="UP000306324">
    <property type="component" value="Unassembled WGS sequence"/>
</dbReference>
<keyword evidence="8 9" id="KW-0949">S-adenosyl-L-methionine</keyword>
<dbReference type="FunFam" id="3.40.50.150:FF:000101">
    <property type="entry name" value="Thiopurine S-methyltransferase"/>
    <property type="match status" value="1"/>
</dbReference>
<keyword evidence="11" id="KW-1185">Reference proteome</keyword>
<comment type="subcellular location">
    <subcellularLocation>
        <location evidence="2 9">Cytoplasm</location>
    </subcellularLocation>
</comment>
<organism evidence="10 11">
    <name type="scientific">Candidatus Accumulibacter phosphatis</name>
    <dbReference type="NCBI Taxonomy" id="327160"/>
    <lineage>
        <taxon>Bacteria</taxon>
        <taxon>Pseudomonadati</taxon>
        <taxon>Pseudomonadota</taxon>
        <taxon>Betaproteobacteria</taxon>
        <taxon>Candidatus Accumulibacter</taxon>
    </lineage>
</organism>
<dbReference type="HAMAP" id="MF_00812">
    <property type="entry name" value="Thiopur_methtran"/>
    <property type="match status" value="1"/>
</dbReference>
<proteinExistence type="inferred from homology"/>
<dbReference type="InterPro" id="IPR029063">
    <property type="entry name" value="SAM-dependent_MTases_sf"/>
</dbReference>
<sequence>MDADFWHGKWAKNEIGFHESAANPLLVRHFPALGLTDGARVFVPLCGKTLDIPWLLDKGHPVVGVELSPLAVEQLFNELGVDPDITPCGPLRRYSAPDLDIYLGDFFALSADRLGPVDATYDRAALVALPEPMRERYAAHLRTITKSAPQLLICFEYEPQLMAGPPFPIFADEVARHYRDHYKVSLLSSEEIPGGFKGKIPAKESVWRLA</sequence>
<evidence type="ECO:0000256" key="5">
    <source>
        <dbReference type="ARBA" id="ARBA00022490"/>
    </source>
</evidence>
<feature type="binding site" evidence="9">
    <location>
        <position position="123"/>
    </location>
    <ligand>
        <name>S-adenosyl-L-methionine</name>
        <dbReference type="ChEBI" id="CHEBI:59789"/>
    </ligand>
</feature>
<name>A0A5S4EIC7_9PROT</name>
<dbReference type="EMBL" id="SWAD01000124">
    <property type="protein sequence ID" value="TMQ75072.1"/>
    <property type="molecule type" value="Genomic_DNA"/>
</dbReference>
<accession>A0A5S4EIC7</accession>
<dbReference type="NCBIfam" id="TIGR03840">
    <property type="entry name" value="TMPT_Se_Te"/>
    <property type="match status" value="1"/>
</dbReference>
<comment type="caution">
    <text evidence="10">The sequence shown here is derived from an EMBL/GenBank/DDBJ whole genome shotgun (WGS) entry which is preliminary data.</text>
</comment>
<dbReference type="InterPro" id="IPR008854">
    <property type="entry name" value="TPMT"/>
</dbReference>
<dbReference type="Pfam" id="PF05724">
    <property type="entry name" value="TPMT"/>
    <property type="match status" value="1"/>
</dbReference>
<dbReference type="GO" id="GO:0010038">
    <property type="term" value="P:response to metal ion"/>
    <property type="evidence" value="ECO:0007669"/>
    <property type="project" value="InterPro"/>
</dbReference>
<gene>
    <name evidence="9" type="primary">tpm</name>
    <name evidence="10" type="ORF">ACCUM_2021</name>
</gene>
<dbReference type="GO" id="GO:0008119">
    <property type="term" value="F:thiopurine S-methyltransferase activity"/>
    <property type="evidence" value="ECO:0007669"/>
    <property type="project" value="UniProtKB-UniRule"/>
</dbReference>
<evidence type="ECO:0000313" key="10">
    <source>
        <dbReference type="EMBL" id="TMQ75072.1"/>
    </source>
</evidence>
<dbReference type="AlphaFoldDB" id="A0A5S4EIC7"/>
<evidence type="ECO:0000256" key="6">
    <source>
        <dbReference type="ARBA" id="ARBA00022603"/>
    </source>
</evidence>
<evidence type="ECO:0000256" key="1">
    <source>
        <dbReference type="ARBA" id="ARBA00000903"/>
    </source>
</evidence>
<dbReference type="PROSITE" id="PS51585">
    <property type="entry name" value="SAM_MT_TPMT"/>
    <property type="match status" value="1"/>
</dbReference>
<dbReference type="GO" id="GO:0005737">
    <property type="term" value="C:cytoplasm"/>
    <property type="evidence" value="ECO:0007669"/>
    <property type="project" value="UniProtKB-SubCell"/>
</dbReference>
<dbReference type="PANTHER" id="PTHR10259">
    <property type="entry name" value="THIOPURINE S-METHYLTRANSFERASE"/>
    <property type="match status" value="1"/>
</dbReference>
<keyword evidence="7 9" id="KW-0808">Transferase</keyword>
<dbReference type="RefSeq" id="WP_046536285.1">
    <property type="nucleotide sequence ID" value="NZ_SWAD01000124.1"/>
</dbReference>
<reference evidence="10 11" key="1">
    <citation type="submission" date="2019-04" db="EMBL/GenBank/DDBJ databases">
        <title>A novel phosphate-accumulating bacterium identified in bioreactor for phosphate removal from wastewater.</title>
        <authorList>
            <person name="Kotlyarov R.Y."/>
            <person name="Beletsky A.V."/>
            <person name="Kallistova A.Y."/>
            <person name="Dorofeev A.G."/>
            <person name="Nikolaev Y.Y."/>
            <person name="Pimenov N.V."/>
            <person name="Ravin N.V."/>
            <person name="Mardanov A.V."/>
        </authorList>
    </citation>
    <scope>NUCLEOTIDE SEQUENCE [LARGE SCALE GENOMIC DNA]</scope>
    <source>
        <strain evidence="10 11">Bin19</strain>
    </source>
</reference>
<dbReference type="EC" id="2.1.1.67" evidence="4 9"/>
<evidence type="ECO:0000256" key="7">
    <source>
        <dbReference type="ARBA" id="ARBA00022679"/>
    </source>
</evidence>
<evidence type="ECO:0000256" key="3">
    <source>
        <dbReference type="ARBA" id="ARBA00008145"/>
    </source>
</evidence>
<comment type="catalytic activity">
    <reaction evidence="1 9">
        <text>S-adenosyl-L-methionine + a thiopurine = S-adenosyl-L-homocysteine + a thiopurine S-methylether.</text>
        <dbReference type="EC" id="2.1.1.67"/>
    </reaction>
</comment>
<evidence type="ECO:0000256" key="9">
    <source>
        <dbReference type="HAMAP-Rule" id="MF_00812"/>
    </source>
</evidence>
<dbReference type="GO" id="GO:0032259">
    <property type="term" value="P:methylation"/>
    <property type="evidence" value="ECO:0007669"/>
    <property type="project" value="UniProtKB-KW"/>
</dbReference>
<evidence type="ECO:0000313" key="11">
    <source>
        <dbReference type="Proteomes" id="UP000306324"/>
    </source>
</evidence>
<feature type="binding site" evidence="9">
    <location>
        <position position="45"/>
    </location>
    <ligand>
        <name>S-adenosyl-L-methionine</name>
        <dbReference type="ChEBI" id="CHEBI:59789"/>
    </ligand>
</feature>
<dbReference type="PIRSF" id="PIRSF023956">
    <property type="entry name" value="Thiopurine_S-methyltransferase"/>
    <property type="match status" value="1"/>
</dbReference>
<dbReference type="NCBIfam" id="NF009732">
    <property type="entry name" value="PRK13255.1"/>
    <property type="match status" value="1"/>
</dbReference>
<evidence type="ECO:0000256" key="4">
    <source>
        <dbReference type="ARBA" id="ARBA00011905"/>
    </source>
</evidence>